<dbReference type="EMBL" id="JALQCW010000043">
    <property type="protein sequence ID" value="MCK9799514.1"/>
    <property type="molecule type" value="Genomic_DNA"/>
</dbReference>
<evidence type="ECO:0000313" key="2">
    <source>
        <dbReference type="EMBL" id="MCK9799514.1"/>
    </source>
</evidence>
<dbReference type="RefSeq" id="WP_268265822.1">
    <property type="nucleotide sequence ID" value="NZ_JALQCW010000043.1"/>
</dbReference>
<dbReference type="Pfam" id="PF03374">
    <property type="entry name" value="ANT"/>
    <property type="match status" value="1"/>
</dbReference>
<evidence type="ECO:0000313" key="3">
    <source>
        <dbReference type="Proteomes" id="UP001155059"/>
    </source>
</evidence>
<reference evidence="2 3" key="2">
    <citation type="journal article" date="2023" name="Plant Pathol.">
        <title>Dismantling and reorganizing Pseudomonas marginalis sensu#lato.</title>
        <authorList>
            <person name="Sawada H."/>
            <person name="Fujikawa T."/>
            <person name="Satou M."/>
        </authorList>
    </citation>
    <scope>NUCLEOTIDE SEQUENCE [LARGE SCALE GENOMIC DNA]</scope>
    <source>
        <strain evidence="2 3">MAFF 302030</strain>
    </source>
</reference>
<feature type="domain" description="Antirepressor protein C-terminal" evidence="1">
    <location>
        <begin position="5"/>
        <end position="79"/>
    </location>
</feature>
<dbReference type="AlphaFoldDB" id="A0A9X1YXL6"/>
<gene>
    <name evidence="2" type="ORF">M1B34_17830</name>
</gene>
<reference evidence="2 3" key="1">
    <citation type="journal article" date="2022" name="Int. J. Syst. Evol. Microbiol.">
        <title>Pseudomonas aegrilactucae sp. nov. and Pseudomonas morbosilactucae sp. nov., pathogens causing bacterial rot of lettuce in Japan.</title>
        <authorList>
            <person name="Sawada H."/>
            <person name="Fujikawa T."/>
            <person name="Satou M."/>
        </authorList>
    </citation>
    <scope>NUCLEOTIDE SEQUENCE [LARGE SCALE GENOMIC DNA]</scope>
    <source>
        <strain evidence="2 3">MAFF 302030</strain>
    </source>
</reference>
<dbReference type="InterPro" id="IPR005039">
    <property type="entry name" value="Ant_C"/>
</dbReference>
<evidence type="ECO:0000259" key="1">
    <source>
        <dbReference type="Pfam" id="PF03374"/>
    </source>
</evidence>
<organism evidence="2 3">
    <name type="scientific">Pseudomonas morbosilactucae</name>
    <dbReference type="NCBI Taxonomy" id="2938197"/>
    <lineage>
        <taxon>Bacteria</taxon>
        <taxon>Pseudomonadati</taxon>
        <taxon>Pseudomonadota</taxon>
        <taxon>Gammaproteobacteria</taxon>
        <taxon>Pseudomonadales</taxon>
        <taxon>Pseudomonadaceae</taxon>
        <taxon>Pseudomonas</taxon>
    </lineage>
</organism>
<sequence>MERNLTKAAQYLGTTRPKLIKLMRAKGLLNEQNLPTFPTQDREYLGIKESKWWHPKLGMQYSRSARVKQPGLHWLAEQLGLPLPEIPADHRDVA</sequence>
<name>A0A9X1YXL6_9PSED</name>
<proteinExistence type="predicted"/>
<accession>A0A9X1YXL6</accession>
<protein>
    <submittedName>
        <fullName evidence="2">Phage antirepressor KilAC domain-containing protein</fullName>
    </submittedName>
</protein>
<dbReference type="Proteomes" id="UP001155059">
    <property type="component" value="Unassembled WGS sequence"/>
</dbReference>
<comment type="caution">
    <text evidence="2">The sequence shown here is derived from an EMBL/GenBank/DDBJ whole genome shotgun (WGS) entry which is preliminary data.</text>
</comment>
<dbReference type="GO" id="GO:0003677">
    <property type="term" value="F:DNA binding"/>
    <property type="evidence" value="ECO:0007669"/>
    <property type="project" value="InterPro"/>
</dbReference>